<protein>
    <submittedName>
        <fullName evidence="2">Uncharacterized protein</fullName>
    </submittedName>
</protein>
<evidence type="ECO:0000313" key="2">
    <source>
        <dbReference type="EMBL" id="SVD90172.1"/>
    </source>
</evidence>
<reference evidence="2" key="1">
    <citation type="submission" date="2018-05" db="EMBL/GenBank/DDBJ databases">
        <authorList>
            <person name="Lanie J.A."/>
            <person name="Ng W.-L."/>
            <person name="Kazmierczak K.M."/>
            <person name="Andrzejewski T.M."/>
            <person name="Davidsen T.M."/>
            <person name="Wayne K.J."/>
            <person name="Tettelin H."/>
            <person name="Glass J.I."/>
            <person name="Rusch D."/>
            <person name="Podicherti R."/>
            <person name="Tsui H.-C.T."/>
            <person name="Winkler M.E."/>
        </authorList>
    </citation>
    <scope>NUCLEOTIDE SEQUENCE</scope>
</reference>
<dbReference type="EMBL" id="UINC01180799">
    <property type="protein sequence ID" value="SVD90172.1"/>
    <property type="molecule type" value="Genomic_DNA"/>
</dbReference>
<gene>
    <name evidence="2" type="ORF">METZ01_LOCUS443026</name>
</gene>
<proteinExistence type="predicted"/>
<organism evidence="2">
    <name type="scientific">marine metagenome</name>
    <dbReference type="NCBI Taxonomy" id="408172"/>
    <lineage>
        <taxon>unclassified sequences</taxon>
        <taxon>metagenomes</taxon>
        <taxon>ecological metagenomes</taxon>
    </lineage>
</organism>
<name>A0A382Z3U1_9ZZZZ</name>
<accession>A0A382Z3U1</accession>
<sequence>MPETKKTEEKKDVKITQEETDGIRELQNTYTQITVNMGQLSIAMERMKENIDAMETQREELLAQHNTAQEEEKKIVEELTEKYGVGNLDLDTGIFTPNE</sequence>
<feature type="coiled-coil region" evidence="1">
    <location>
        <begin position="37"/>
        <end position="82"/>
    </location>
</feature>
<dbReference type="AlphaFoldDB" id="A0A382Z3U1"/>
<evidence type="ECO:0000256" key="1">
    <source>
        <dbReference type="SAM" id="Coils"/>
    </source>
</evidence>
<keyword evidence="1" id="KW-0175">Coiled coil</keyword>